<evidence type="ECO:0000256" key="4">
    <source>
        <dbReference type="SAM" id="MobiDB-lite"/>
    </source>
</evidence>
<keyword evidence="2" id="KW-0808">Transferase</keyword>
<dbReference type="PANTHER" id="PTHR30481:SF4">
    <property type="entry name" value="SITE-SPECIFIC DNA-METHYLTRANSFERASE (ADENINE-SPECIFIC)"/>
    <property type="match status" value="1"/>
</dbReference>
<gene>
    <name evidence="5" type="ORF">DXC40_09085</name>
</gene>
<evidence type="ECO:0000256" key="2">
    <source>
        <dbReference type="ARBA" id="ARBA00022679"/>
    </source>
</evidence>
<dbReference type="InterPro" id="IPR029063">
    <property type="entry name" value="SAM-dependent_MTases_sf"/>
</dbReference>
<dbReference type="AlphaFoldDB" id="A0A3E3ILA6"/>
<dbReference type="GO" id="GO:1904047">
    <property type="term" value="F:S-adenosyl-L-methionine binding"/>
    <property type="evidence" value="ECO:0007669"/>
    <property type="project" value="TreeGrafter"/>
</dbReference>
<evidence type="ECO:0000256" key="3">
    <source>
        <dbReference type="ARBA" id="ARBA00022691"/>
    </source>
</evidence>
<proteinExistence type="predicted"/>
<evidence type="ECO:0000256" key="1">
    <source>
        <dbReference type="ARBA" id="ARBA00022603"/>
    </source>
</evidence>
<dbReference type="SUPFAM" id="SSF53335">
    <property type="entry name" value="S-adenosyl-L-methionine-dependent methyltransferases"/>
    <property type="match status" value="1"/>
</dbReference>
<dbReference type="GO" id="GO:0009007">
    <property type="term" value="F:site-specific DNA-methyltransferase (adenine-specific) activity"/>
    <property type="evidence" value="ECO:0007669"/>
    <property type="project" value="UniProtKB-EC"/>
</dbReference>
<protein>
    <submittedName>
        <fullName evidence="5">DNA adenine methylase</fullName>
    </submittedName>
</protein>
<dbReference type="Pfam" id="PF02086">
    <property type="entry name" value="MethyltransfD12"/>
    <property type="match status" value="1"/>
</dbReference>
<dbReference type="GO" id="GO:0006298">
    <property type="term" value="P:mismatch repair"/>
    <property type="evidence" value="ECO:0007669"/>
    <property type="project" value="TreeGrafter"/>
</dbReference>
<dbReference type="PANTHER" id="PTHR30481">
    <property type="entry name" value="DNA ADENINE METHYLASE"/>
    <property type="match status" value="1"/>
</dbReference>
<keyword evidence="3" id="KW-0949">S-adenosyl-L-methionine</keyword>
<name>A0A3E3ILA6_9FIRM</name>
<dbReference type="GO" id="GO:0043565">
    <property type="term" value="F:sequence-specific DNA binding"/>
    <property type="evidence" value="ECO:0007669"/>
    <property type="project" value="TreeGrafter"/>
</dbReference>
<dbReference type="EMBL" id="QVME01000004">
    <property type="protein sequence ID" value="RGE67859.1"/>
    <property type="molecule type" value="Genomic_DNA"/>
</dbReference>
<dbReference type="Gene3D" id="3.40.50.150">
    <property type="entry name" value="Vaccinia Virus protein VP39"/>
    <property type="match status" value="2"/>
</dbReference>
<reference evidence="5 6" key="1">
    <citation type="submission" date="2018-08" db="EMBL/GenBank/DDBJ databases">
        <title>A genome reference for cultivated species of the human gut microbiota.</title>
        <authorList>
            <person name="Zou Y."/>
            <person name="Xue W."/>
            <person name="Luo G."/>
        </authorList>
    </citation>
    <scope>NUCLEOTIDE SEQUENCE [LARGE SCALE GENOMIC DNA]</scope>
    <source>
        <strain evidence="5 6">TF05-12AC</strain>
    </source>
</reference>
<accession>A0A3E3ILA6</accession>
<evidence type="ECO:0000313" key="6">
    <source>
        <dbReference type="Proteomes" id="UP000260828"/>
    </source>
</evidence>
<dbReference type="GO" id="GO:0032259">
    <property type="term" value="P:methylation"/>
    <property type="evidence" value="ECO:0007669"/>
    <property type="project" value="UniProtKB-KW"/>
</dbReference>
<comment type="caution">
    <text evidence="5">The sequence shown here is derived from an EMBL/GenBank/DDBJ whole genome shotgun (WGS) entry which is preliminary data.</text>
</comment>
<sequence length="374" mass="43300">MKPFIPWVGGKTALRPILYRLFPNGYTRLVEVFGGAAAVTFGREPDRCEEVYNDYNSNLVNLFWCVRNRPLALIREIGFLPLNSRQEFEVLRKFLREEEFTDDYLKEEMELCKRCFEPPEREELLELLTEKTELGDVRKAAAFYKVIRYSYAGSGTSYGGKPIDIRRGLHLIWSCSRRLQNVVIENLSYEAIVPKYDAPGTLLYFDPPYYQAECYEVAFGMRDHYRLRELFGECGCYAVLSYNDHPFIRELYKGFWIFSVTRQNTMANRYASKHPEKKNEYGELIILNYDPRDHPKDRQMTLFDQTDKEQPEYEYTLICEGGKGDEKNEVWRELFADPGRNSGGGGAEPGARCPDRDGAGGDPDYLPEPGSNKA</sequence>
<dbReference type="GO" id="GO:0009307">
    <property type="term" value="P:DNA restriction-modification system"/>
    <property type="evidence" value="ECO:0007669"/>
    <property type="project" value="InterPro"/>
</dbReference>
<feature type="region of interest" description="Disordered" evidence="4">
    <location>
        <begin position="335"/>
        <end position="374"/>
    </location>
</feature>
<dbReference type="PRINTS" id="PR00505">
    <property type="entry name" value="D12N6MTFRASE"/>
</dbReference>
<dbReference type="Proteomes" id="UP000260828">
    <property type="component" value="Unassembled WGS sequence"/>
</dbReference>
<dbReference type="InterPro" id="IPR012327">
    <property type="entry name" value="MeTrfase_D12"/>
</dbReference>
<keyword evidence="1 5" id="KW-0489">Methyltransferase</keyword>
<organism evidence="5 6">
    <name type="scientific">Anaerotruncus colihominis</name>
    <dbReference type="NCBI Taxonomy" id="169435"/>
    <lineage>
        <taxon>Bacteria</taxon>
        <taxon>Bacillati</taxon>
        <taxon>Bacillota</taxon>
        <taxon>Clostridia</taxon>
        <taxon>Eubacteriales</taxon>
        <taxon>Oscillospiraceae</taxon>
        <taxon>Anaerotruncus</taxon>
    </lineage>
</organism>
<evidence type="ECO:0000313" key="5">
    <source>
        <dbReference type="EMBL" id="RGE67859.1"/>
    </source>
</evidence>